<accession>A0A5C5ZL98</accession>
<feature type="region of interest" description="Disordered" evidence="6">
    <location>
        <begin position="231"/>
        <end position="258"/>
    </location>
</feature>
<evidence type="ECO:0000256" key="3">
    <source>
        <dbReference type="ARBA" id="ARBA00023082"/>
    </source>
</evidence>
<organism evidence="9 10">
    <name type="scientific">Neorhodopirellula pilleata</name>
    <dbReference type="NCBI Taxonomy" id="2714738"/>
    <lineage>
        <taxon>Bacteria</taxon>
        <taxon>Pseudomonadati</taxon>
        <taxon>Planctomycetota</taxon>
        <taxon>Planctomycetia</taxon>
        <taxon>Pirellulales</taxon>
        <taxon>Pirellulaceae</taxon>
        <taxon>Neorhodopirellula</taxon>
    </lineage>
</organism>
<dbReference type="EMBL" id="SJPM01000023">
    <property type="protein sequence ID" value="TWT87970.1"/>
    <property type="molecule type" value="Genomic_DNA"/>
</dbReference>
<keyword evidence="5" id="KW-0804">Transcription</keyword>
<dbReference type="Pfam" id="PF08281">
    <property type="entry name" value="Sigma70_r4_2"/>
    <property type="match status" value="1"/>
</dbReference>
<dbReference type="InterPro" id="IPR013325">
    <property type="entry name" value="RNA_pol_sigma_r2"/>
</dbReference>
<dbReference type="Pfam" id="PF04542">
    <property type="entry name" value="Sigma70_r2"/>
    <property type="match status" value="1"/>
</dbReference>
<dbReference type="SUPFAM" id="SSF88946">
    <property type="entry name" value="Sigma2 domain of RNA polymerase sigma factors"/>
    <property type="match status" value="1"/>
</dbReference>
<dbReference type="SUPFAM" id="SSF88659">
    <property type="entry name" value="Sigma3 and sigma4 domains of RNA polymerase sigma factors"/>
    <property type="match status" value="1"/>
</dbReference>
<evidence type="ECO:0000313" key="10">
    <source>
        <dbReference type="Proteomes" id="UP000316213"/>
    </source>
</evidence>
<sequence length="258" mass="28837">MSVSDSTILRYTQTDPDVRLMLRVRDDDAGAFEELVRRYQPRLIRLMQHLAPHANLAEDMAQEVFLRVFRARHSYQPGAKFSTWLFTIAGNVARNAKRTQARRKESSETDTTSSAHDEGDGPMLAATALDASGLMPTRQIETDERARLVRAAVASLNERQRMALILSRFENMSYLEIAETMGLTTKAVKSLLSRARVGLKEALQSYIDEGVLEVGFEASASLPTLSAVIPGVRDRSSSERDEDFDQADERISDDGDVR</sequence>
<comment type="similarity">
    <text evidence="1">Belongs to the sigma-70 factor family. ECF subfamily.</text>
</comment>
<evidence type="ECO:0000256" key="6">
    <source>
        <dbReference type="SAM" id="MobiDB-lite"/>
    </source>
</evidence>
<dbReference type="AlphaFoldDB" id="A0A5C5ZL98"/>
<feature type="domain" description="RNA polymerase sigma factor 70 region 4 type 2" evidence="8">
    <location>
        <begin position="148"/>
        <end position="196"/>
    </location>
</feature>
<dbReference type="InterPro" id="IPR013324">
    <property type="entry name" value="RNA_pol_sigma_r3/r4-like"/>
</dbReference>
<dbReference type="Gene3D" id="1.10.10.10">
    <property type="entry name" value="Winged helix-like DNA-binding domain superfamily/Winged helix DNA-binding domain"/>
    <property type="match status" value="1"/>
</dbReference>
<evidence type="ECO:0000259" key="7">
    <source>
        <dbReference type="Pfam" id="PF04542"/>
    </source>
</evidence>
<dbReference type="PANTHER" id="PTHR43133">
    <property type="entry name" value="RNA POLYMERASE ECF-TYPE SIGMA FACTO"/>
    <property type="match status" value="1"/>
</dbReference>
<evidence type="ECO:0000259" key="8">
    <source>
        <dbReference type="Pfam" id="PF08281"/>
    </source>
</evidence>
<dbReference type="CDD" id="cd06171">
    <property type="entry name" value="Sigma70_r4"/>
    <property type="match status" value="1"/>
</dbReference>
<feature type="compositionally biased region" description="Basic and acidic residues" evidence="6">
    <location>
        <begin position="247"/>
        <end position="258"/>
    </location>
</feature>
<evidence type="ECO:0000256" key="2">
    <source>
        <dbReference type="ARBA" id="ARBA00023015"/>
    </source>
</evidence>
<dbReference type="InterPro" id="IPR007627">
    <property type="entry name" value="RNA_pol_sigma70_r2"/>
</dbReference>
<dbReference type="InterPro" id="IPR039425">
    <property type="entry name" value="RNA_pol_sigma-70-like"/>
</dbReference>
<evidence type="ECO:0000256" key="5">
    <source>
        <dbReference type="ARBA" id="ARBA00023163"/>
    </source>
</evidence>
<dbReference type="Gene3D" id="1.10.1740.10">
    <property type="match status" value="1"/>
</dbReference>
<gene>
    <name evidence="9" type="primary">rpoE_4</name>
    <name evidence="9" type="ORF">Pla100_58220</name>
</gene>
<protein>
    <submittedName>
        <fullName evidence="9">ECF RNA polymerase sigma-E factor</fullName>
    </submittedName>
</protein>
<proteinExistence type="inferred from homology"/>
<dbReference type="PANTHER" id="PTHR43133:SF8">
    <property type="entry name" value="RNA POLYMERASE SIGMA FACTOR HI_1459-RELATED"/>
    <property type="match status" value="1"/>
</dbReference>
<keyword evidence="4" id="KW-0238">DNA-binding</keyword>
<dbReference type="InterPro" id="IPR036388">
    <property type="entry name" value="WH-like_DNA-bd_sf"/>
</dbReference>
<keyword evidence="10" id="KW-1185">Reference proteome</keyword>
<feature type="region of interest" description="Disordered" evidence="6">
    <location>
        <begin position="96"/>
        <end position="122"/>
    </location>
</feature>
<dbReference type="RefSeq" id="WP_231603711.1">
    <property type="nucleotide sequence ID" value="NZ_SJPM01000023.1"/>
</dbReference>
<feature type="domain" description="RNA polymerase sigma-70 region 2" evidence="7">
    <location>
        <begin position="35"/>
        <end position="103"/>
    </location>
</feature>
<dbReference type="InterPro" id="IPR014284">
    <property type="entry name" value="RNA_pol_sigma-70_dom"/>
</dbReference>
<dbReference type="GO" id="GO:0003677">
    <property type="term" value="F:DNA binding"/>
    <property type="evidence" value="ECO:0007669"/>
    <property type="project" value="UniProtKB-KW"/>
</dbReference>
<name>A0A5C5ZL98_9BACT</name>
<keyword evidence="2" id="KW-0805">Transcription regulation</keyword>
<dbReference type="GO" id="GO:0006352">
    <property type="term" value="P:DNA-templated transcription initiation"/>
    <property type="evidence" value="ECO:0007669"/>
    <property type="project" value="InterPro"/>
</dbReference>
<dbReference type="GO" id="GO:0016987">
    <property type="term" value="F:sigma factor activity"/>
    <property type="evidence" value="ECO:0007669"/>
    <property type="project" value="UniProtKB-KW"/>
</dbReference>
<dbReference type="NCBIfam" id="TIGR02937">
    <property type="entry name" value="sigma70-ECF"/>
    <property type="match status" value="1"/>
</dbReference>
<reference evidence="9 10" key="1">
    <citation type="submission" date="2019-02" db="EMBL/GenBank/DDBJ databases">
        <title>Deep-cultivation of Planctomycetes and their phenomic and genomic characterization uncovers novel biology.</title>
        <authorList>
            <person name="Wiegand S."/>
            <person name="Jogler M."/>
            <person name="Boedeker C."/>
            <person name="Pinto D."/>
            <person name="Vollmers J."/>
            <person name="Rivas-Marin E."/>
            <person name="Kohn T."/>
            <person name="Peeters S.H."/>
            <person name="Heuer A."/>
            <person name="Rast P."/>
            <person name="Oberbeckmann S."/>
            <person name="Bunk B."/>
            <person name="Jeske O."/>
            <person name="Meyerdierks A."/>
            <person name="Storesund J.E."/>
            <person name="Kallscheuer N."/>
            <person name="Luecker S."/>
            <person name="Lage O.M."/>
            <person name="Pohl T."/>
            <person name="Merkel B.J."/>
            <person name="Hornburger P."/>
            <person name="Mueller R.-W."/>
            <person name="Bruemmer F."/>
            <person name="Labrenz M."/>
            <person name="Spormann A.M."/>
            <person name="Op Den Camp H."/>
            <person name="Overmann J."/>
            <person name="Amann R."/>
            <person name="Jetten M.S.M."/>
            <person name="Mascher T."/>
            <person name="Medema M.H."/>
            <person name="Devos D.P."/>
            <person name="Kaster A.-K."/>
            <person name="Ovreas L."/>
            <person name="Rohde M."/>
            <person name="Galperin M.Y."/>
            <person name="Jogler C."/>
        </authorList>
    </citation>
    <scope>NUCLEOTIDE SEQUENCE [LARGE SCALE GENOMIC DNA]</scope>
    <source>
        <strain evidence="9 10">Pla100</strain>
    </source>
</reference>
<dbReference type="Proteomes" id="UP000316213">
    <property type="component" value="Unassembled WGS sequence"/>
</dbReference>
<evidence type="ECO:0000313" key="9">
    <source>
        <dbReference type="EMBL" id="TWT87970.1"/>
    </source>
</evidence>
<evidence type="ECO:0000256" key="4">
    <source>
        <dbReference type="ARBA" id="ARBA00023125"/>
    </source>
</evidence>
<dbReference type="InterPro" id="IPR013249">
    <property type="entry name" value="RNA_pol_sigma70_r4_t2"/>
</dbReference>
<comment type="caution">
    <text evidence="9">The sequence shown here is derived from an EMBL/GenBank/DDBJ whole genome shotgun (WGS) entry which is preliminary data.</text>
</comment>
<keyword evidence="3" id="KW-0731">Sigma factor</keyword>
<evidence type="ECO:0000256" key="1">
    <source>
        <dbReference type="ARBA" id="ARBA00010641"/>
    </source>
</evidence>